<dbReference type="EMBL" id="BAAAPO010000022">
    <property type="protein sequence ID" value="GAA1790074.1"/>
    <property type="molecule type" value="Genomic_DNA"/>
</dbReference>
<protein>
    <submittedName>
        <fullName evidence="1">Uncharacterized protein</fullName>
    </submittedName>
</protein>
<keyword evidence="2" id="KW-1185">Reference proteome</keyword>
<name>A0ABN2LJ75_9MICO</name>
<dbReference type="Proteomes" id="UP001499938">
    <property type="component" value="Unassembled WGS sequence"/>
</dbReference>
<accession>A0ABN2LJ75</accession>
<gene>
    <name evidence="1" type="ORF">GCM10009811_13720</name>
</gene>
<comment type="caution">
    <text evidence="1">The sequence shown here is derived from an EMBL/GenBank/DDBJ whole genome shotgun (WGS) entry which is preliminary data.</text>
</comment>
<dbReference type="RefSeq" id="WP_344082862.1">
    <property type="nucleotide sequence ID" value="NZ_BAAAPO010000022.1"/>
</dbReference>
<organism evidence="1 2">
    <name type="scientific">Nostocoides veronense</name>
    <dbReference type="NCBI Taxonomy" id="330836"/>
    <lineage>
        <taxon>Bacteria</taxon>
        <taxon>Bacillati</taxon>
        <taxon>Actinomycetota</taxon>
        <taxon>Actinomycetes</taxon>
        <taxon>Micrococcales</taxon>
        <taxon>Intrasporangiaceae</taxon>
        <taxon>Nostocoides</taxon>
    </lineage>
</organism>
<sequence length="140" mass="14655">MPLRARWALAAVLIVGLVILDLTSRKLPVPQRDQLIPQEVFHEGMPLGLFRFGVEYGTGWRTLIPSAGPYVVAAALLAANRPWWQAVLVGAAFGAARAAAALQLILAGGDGLTTALAAHRRALERLATVVAAACVGAAVL</sequence>
<proteinExistence type="predicted"/>
<evidence type="ECO:0000313" key="2">
    <source>
        <dbReference type="Proteomes" id="UP001499938"/>
    </source>
</evidence>
<evidence type="ECO:0000313" key="1">
    <source>
        <dbReference type="EMBL" id="GAA1790074.1"/>
    </source>
</evidence>
<reference evidence="1 2" key="1">
    <citation type="journal article" date="2019" name="Int. J. Syst. Evol. Microbiol.">
        <title>The Global Catalogue of Microorganisms (GCM) 10K type strain sequencing project: providing services to taxonomists for standard genome sequencing and annotation.</title>
        <authorList>
            <consortium name="The Broad Institute Genomics Platform"/>
            <consortium name="The Broad Institute Genome Sequencing Center for Infectious Disease"/>
            <person name="Wu L."/>
            <person name="Ma J."/>
        </authorList>
    </citation>
    <scope>NUCLEOTIDE SEQUENCE [LARGE SCALE GENOMIC DNA]</scope>
    <source>
        <strain evidence="1 2">JCM 15592</strain>
    </source>
</reference>